<dbReference type="EMBL" id="JARYMX010000005">
    <property type="protein sequence ID" value="KAJ9548682.1"/>
    <property type="molecule type" value="Genomic_DNA"/>
</dbReference>
<accession>A0AA38TC75</accession>
<protein>
    <submittedName>
        <fullName evidence="2">Uncharacterized protein</fullName>
    </submittedName>
</protein>
<evidence type="ECO:0000313" key="3">
    <source>
        <dbReference type="Proteomes" id="UP001172457"/>
    </source>
</evidence>
<reference evidence="2" key="1">
    <citation type="submission" date="2023-03" db="EMBL/GenBank/DDBJ databases">
        <title>Chromosome-scale reference genome and RAD-based genetic map of yellow starthistle (Centaurea solstitialis) reveal putative structural variation and QTLs associated with invader traits.</title>
        <authorList>
            <person name="Reatini B."/>
            <person name="Cang F.A."/>
            <person name="Jiang Q."/>
            <person name="Mckibben M.T.W."/>
            <person name="Barker M.S."/>
            <person name="Rieseberg L.H."/>
            <person name="Dlugosch K.M."/>
        </authorList>
    </citation>
    <scope>NUCLEOTIDE SEQUENCE</scope>
    <source>
        <strain evidence="2">CAN-66</strain>
        <tissue evidence="2">Leaf</tissue>
    </source>
</reference>
<comment type="caution">
    <text evidence="2">The sequence shown here is derived from an EMBL/GenBank/DDBJ whole genome shotgun (WGS) entry which is preliminary data.</text>
</comment>
<gene>
    <name evidence="2" type="ORF">OSB04_021225</name>
</gene>
<dbReference type="PANTHER" id="PTHR33605:SF2">
    <property type="entry name" value="EARLY NODULIN-93"/>
    <property type="match status" value="1"/>
</dbReference>
<organism evidence="2 3">
    <name type="scientific">Centaurea solstitialis</name>
    <name type="common">yellow star-thistle</name>
    <dbReference type="NCBI Taxonomy" id="347529"/>
    <lineage>
        <taxon>Eukaryota</taxon>
        <taxon>Viridiplantae</taxon>
        <taxon>Streptophyta</taxon>
        <taxon>Embryophyta</taxon>
        <taxon>Tracheophyta</taxon>
        <taxon>Spermatophyta</taxon>
        <taxon>Magnoliopsida</taxon>
        <taxon>eudicotyledons</taxon>
        <taxon>Gunneridae</taxon>
        <taxon>Pentapetalae</taxon>
        <taxon>asterids</taxon>
        <taxon>campanulids</taxon>
        <taxon>Asterales</taxon>
        <taxon>Asteraceae</taxon>
        <taxon>Carduoideae</taxon>
        <taxon>Cardueae</taxon>
        <taxon>Centaureinae</taxon>
        <taxon>Centaurea</taxon>
    </lineage>
</organism>
<dbReference type="PANTHER" id="PTHR33605">
    <property type="entry name" value="EARLY NODULIN-93"/>
    <property type="match status" value="1"/>
</dbReference>
<proteinExistence type="predicted"/>
<dbReference type="Proteomes" id="UP001172457">
    <property type="component" value="Chromosome 5"/>
</dbReference>
<feature type="region of interest" description="Disordered" evidence="1">
    <location>
        <begin position="29"/>
        <end position="48"/>
    </location>
</feature>
<dbReference type="InterPro" id="IPR005050">
    <property type="entry name" value="Enod93"/>
</dbReference>
<evidence type="ECO:0000256" key="1">
    <source>
        <dbReference type="SAM" id="MobiDB-lite"/>
    </source>
</evidence>
<evidence type="ECO:0000313" key="2">
    <source>
        <dbReference type="EMBL" id="KAJ9548682.1"/>
    </source>
</evidence>
<dbReference type="AlphaFoldDB" id="A0AA38TC75"/>
<name>A0AA38TC75_9ASTR</name>
<dbReference type="Pfam" id="PF03386">
    <property type="entry name" value="ENOD93"/>
    <property type="match status" value="1"/>
</dbReference>
<keyword evidence="3" id="KW-1185">Reference proteome</keyword>
<sequence>MEIGVGDAEGEMAAVMLKETTATTLKKTTTAVGGDAEGDGGEQRRSAVRQVETTTAVMQMRRREGRKKVESQLQEAKEGRVTMTRHSLILLQDTIITTTTTATATTSFLQPPLSISPLHTLNNTTFSVASARLLPWGRAHLNHTAQAFIISTVVGAAYFIVADTTVLKTARKNSFNSIDQP</sequence>